<feature type="transmembrane region" description="Helical" evidence="2">
    <location>
        <begin position="132"/>
        <end position="153"/>
    </location>
</feature>
<comment type="function">
    <text evidence="2">NDH-1 shuttles electrons from NADH, via FMN and iron-sulfur (Fe-S) centers, to quinones in the respiratory chain. Couples the redox reaction to proton translocation (for every two electrons transferred, four hydrogen ions are translocated across the cytoplasmic membrane), and thus conserves the redox energy in a proton gradient.</text>
</comment>
<evidence type="ECO:0000313" key="3">
    <source>
        <dbReference type="EMBL" id="MBC2600772.1"/>
    </source>
</evidence>
<dbReference type="AlphaFoldDB" id="A0A7X1E4M5"/>
<keyword evidence="2" id="KW-0874">Quinone</keyword>
<dbReference type="PANTHER" id="PTHR33269:SF17">
    <property type="entry name" value="NADH-UBIQUINONE OXIDOREDUCTASE CHAIN 6"/>
    <property type="match status" value="1"/>
</dbReference>
<dbReference type="GO" id="GO:0048038">
    <property type="term" value="F:quinone binding"/>
    <property type="evidence" value="ECO:0007669"/>
    <property type="project" value="UniProtKB-UniRule"/>
</dbReference>
<name>A0A7X1E4M5_9BACT</name>
<keyword evidence="2" id="KW-1133">Transmembrane helix</keyword>
<dbReference type="GO" id="GO:0005886">
    <property type="term" value="C:plasma membrane"/>
    <property type="evidence" value="ECO:0007669"/>
    <property type="project" value="UniProtKB-SubCell"/>
</dbReference>
<comment type="caution">
    <text evidence="3">The sequence shown here is derived from an EMBL/GenBank/DDBJ whole genome shotgun (WGS) entry which is preliminary data.</text>
</comment>
<dbReference type="GO" id="GO:0008137">
    <property type="term" value="F:NADH dehydrogenase (ubiquinone) activity"/>
    <property type="evidence" value="ECO:0007669"/>
    <property type="project" value="UniProtKB-UniRule"/>
</dbReference>
<reference evidence="3 4" key="1">
    <citation type="submission" date="2020-07" db="EMBL/GenBank/DDBJ databases">
        <authorList>
            <person name="Feng X."/>
        </authorList>
    </citation>
    <scope>NUCLEOTIDE SEQUENCE [LARGE SCALE GENOMIC DNA]</scope>
    <source>
        <strain evidence="3 4">JCM14086</strain>
    </source>
</reference>
<dbReference type="RefSeq" id="WP_185691543.1">
    <property type="nucleotide sequence ID" value="NZ_JACHVA010000036.1"/>
</dbReference>
<accession>A0A7X1E4M5</accession>
<keyword evidence="2" id="KW-0812">Transmembrane</keyword>
<evidence type="ECO:0000256" key="2">
    <source>
        <dbReference type="RuleBase" id="RU004429"/>
    </source>
</evidence>
<comment type="caution">
    <text evidence="2">Lacks conserved residue(s) required for the propagation of feature annotation.</text>
</comment>
<sequence>MVVARNPVNGAMFMIVSFVGMAALFVLLEAFFLAILQILVYAGAIMVLFLFIIMLLDMDEVEKIKPRTVTAFASGISLALIVVGIISLLGSDGMSGQAFASLAAAPDFPSAAAPMELSLSTKSYGFGLFTKYMLPFQLTGLLLLVAMIGVIVISKKREPSQEQSAS</sequence>
<dbReference type="InterPro" id="IPR042106">
    <property type="entry name" value="Nuo/plastoQ_OxRdtase_6_NuoJ"/>
</dbReference>
<dbReference type="EC" id="7.1.1.-" evidence="2"/>
<proteinExistence type="inferred from homology"/>
<comment type="subcellular location">
    <subcellularLocation>
        <location evidence="2">Cell membrane</location>
        <topology evidence="2">Multi-pass membrane protein</topology>
    </subcellularLocation>
</comment>
<keyword evidence="4" id="KW-1185">Reference proteome</keyword>
<dbReference type="Gene3D" id="1.20.120.1200">
    <property type="entry name" value="NADH-ubiquinone/plastoquinone oxidoreductase chain 6, subunit NuoJ"/>
    <property type="match status" value="1"/>
</dbReference>
<feature type="transmembrane region" description="Helical" evidence="2">
    <location>
        <begin position="38"/>
        <end position="56"/>
    </location>
</feature>
<feature type="transmembrane region" description="Helical" evidence="2">
    <location>
        <begin position="12"/>
        <end position="32"/>
    </location>
</feature>
<dbReference type="Proteomes" id="UP000525652">
    <property type="component" value="Unassembled WGS sequence"/>
</dbReference>
<dbReference type="EMBL" id="JACHVA010000036">
    <property type="protein sequence ID" value="MBC2600772.1"/>
    <property type="molecule type" value="Genomic_DNA"/>
</dbReference>
<evidence type="ECO:0000313" key="4">
    <source>
        <dbReference type="Proteomes" id="UP000525652"/>
    </source>
</evidence>
<dbReference type="Pfam" id="PF00499">
    <property type="entry name" value="Oxidored_q3"/>
    <property type="match status" value="1"/>
</dbReference>
<dbReference type="InterPro" id="IPR001457">
    <property type="entry name" value="NADH_UbQ/plastoQ_OxRdtase_su6"/>
</dbReference>
<comment type="similarity">
    <text evidence="1 2">Belongs to the complex I subunit 6 family.</text>
</comment>
<keyword evidence="2" id="KW-0520">NAD</keyword>
<feature type="transmembrane region" description="Helical" evidence="2">
    <location>
        <begin position="68"/>
        <end position="89"/>
    </location>
</feature>
<dbReference type="PANTHER" id="PTHR33269">
    <property type="entry name" value="NADH-UBIQUINONE OXIDOREDUCTASE CHAIN 6"/>
    <property type="match status" value="1"/>
</dbReference>
<protein>
    <recommendedName>
        <fullName evidence="2">NADH-quinone oxidoreductase subunit J</fullName>
        <ecNumber evidence="2">7.1.1.-</ecNumber>
    </recommendedName>
</protein>
<keyword evidence="2" id="KW-1003">Cell membrane</keyword>
<organism evidence="3 4">
    <name type="scientific">Puniceicoccus vermicola</name>
    <dbReference type="NCBI Taxonomy" id="388746"/>
    <lineage>
        <taxon>Bacteria</taxon>
        <taxon>Pseudomonadati</taxon>
        <taxon>Verrucomicrobiota</taxon>
        <taxon>Opitutia</taxon>
        <taxon>Puniceicoccales</taxon>
        <taxon>Puniceicoccaceae</taxon>
        <taxon>Puniceicoccus</taxon>
    </lineage>
</organism>
<comment type="catalytic activity">
    <reaction evidence="2">
        <text>a quinone + NADH + 5 H(+)(in) = a quinol + NAD(+) + 4 H(+)(out)</text>
        <dbReference type="Rhea" id="RHEA:57888"/>
        <dbReference type="ChEBI" id="CHEBI:15378"/>
        <dbReference type="ChEBI" id="CHEBI:24646"/>
        <dbReference type="ChEBI" id="CHEBI:57540"/>
        <dbReference type="ChEBI" id="CHEBI:57945"/>
        <dbReference type="ChEBI" id="CHEBI:132124"/>
    </reaction>
</comment>
<gene>
    <name evidence="3" type="ORF">H5P30_03140</name>
</gene>
<keyword evidence="2" id="KW-0472">Membrane</keyword>
<evidence type="ECO:0000256" key="1">
    <source>
        <dbReference type="ARBA" id="ARBA00005698"/>
    </source>
</evidence>